<organism evidence="1 2">
    <name type="scientific">Macrostomum lignano</name>
    <dbReference type="NCBI Taxonomy" id="282301"/>
    <lineage>
        <taxon>Eukaryota</taxon>
        <taxon>Metazoa</taxon>
        <taxon>Spiralia</taxon>
        <taxon>Lophotrochozoa</taxon>
        <taxon>Platyhelminthes</taxon>
        <taxon>Rhabditophora</taxon>
        <taxon>Macrostomorpha</taxon>
        <taxon>Macrostomida</taxon>
        <taxon>Macrostomidae</taxon>
        <taxon>Macrostomum</taxon>
    </lineage>
</organism>
<evidence type="ECO:0000313" key="2">
    <source>
        <dbReference type="WBParaSite" id="maker-uti_cns_0005053-snap-gene-0.2-mRNA-1"/>
    </source>
</evidence>
<dbReference type="WBParaSite" id="maker-uti_cns_0005053-snap-gene-0.2-mRNA-1">
    <property type="protein sequence ID" value="maker-uti_cns_0005053-snap-gene-0.2-mRNA-1"/>
    <property type="gene ID" value="maker-uti_cns_0005053-snap-gene-0.2"/>
</dbReference>
<evidence type="ECO:0000313" key="1">
    <source>
        <dbReference type="Proteomes" id="UP000095280"/>
    </source>
</evidence>
<sequence length="153" mass="18111">MLPILKRCRMLMMSRDSSALSPNPWNPARQCQCKNFNAKLNLRKMTLMNTAGRCLRSRCHQPTRHQLLQQMRPGLRWHGPAMVARTPLNLPMISIWMLSWTCAAKMLHYWIAMTNVKLLLAQMNLRKMMKILALRCLMRRRLQLIRLPSLRQF</sequence>
<reference evidence="2" key="1">
    <citation type="submission" date="2016-11" db="UniProtKB">
        <authorList>
            <consortium name="WormBaseParasite"/>
        </authorList>
    </citation>
    <scope>IDENTIFICATION</scope>
</reference>
<dbReference type="AlphaFoldDB" id="A0A1I8H9E9"/>
<proteinExistence type="predicted"/>
<name>A0A1I8H9E9_9PLAT</name>
<protein>
    <submittedName>
        <fullName evidence="2">Secreted protein</fullName>
    </submittedName>
</protein>
<dbReference type="Proteomes" id="UP000095280">
    <property type="component" value="Unplaced"/>
</dbReference>
<accession>A0A1I8H9E9</accession>
<keyword evidence="1" id="KW-1185">Reference proteome</keyword>